<evidence type="ECO:0000256" key="8">
    <source>
        <dbReference type="ARBA" id="ARBA00023065"/>
    </source>
</evidence>
<evidence type="ECO:0000256" key="9">
    <source>
        <dbReference type="ARBA" id="ARBA00023136"/>
    </source>
</evidence>
<evidence type="ECO:0000259" key="14">
    <source>
        <dbReference type="Pfam" id="PF07565"/>
    </source>
</evidence>
<sequence>MSENCQHLLLVKGCHLHWRILARARRRIIGGMWTAAAAPPQQFRHHEAKKKCKAEMYCSIQRKRIGRSLCVDGRTDGQTNERMDHDDELAWMDLGFVWVQWVEKFVGRFRVGLRSLVGDRGKLVGERGGKHPGPQPVDSYSLPAHTFLAVAGCSFLHGLTLNLHYFNRFEEEWWFSPPTNPCVPSDRSYAEGRLSRHPEELTVWTCEQEGVESSDLVRSCLLNQAQSPPRNICLKPILVDIMGIGDGGKKEIGATDGGEDFGSRSLPSSPALPNPARLADSSEIRDFDFYANEDLNIILEENNGEAGNQGGSAGAPLGGGQTAPIKMPFPSRRRHLSSGGSIQTDKPFWARNSFSADADAVCGFVQLYVLSDANGEKSSDRLGKPHIAPLAHHYLTKLHRLIGKSCTELFDLDETDMQSIVAKVVETLLNKGYVDKEEGEGLIKDLLLSHRPVCDKKPWLTARRPSLQRGMSFSDNIPNSAERRHSLQRRVVRQESAEEQYSKSLSPSDHVQVEVCETPPGRGERRRRGTLSSLVRFFSTENVDEDGGDQPFLPFSLQAESTLIFVRGGYKRRNGSIILVRLANAVVLDSDQQFPIPTRFIAIILCPVGGDEDFIEVGKSFGTLMSNTRFYQNLQTAQDPIHVQKAVNEFLDESIILPPGKWYGQNFYDLLPVHVLEVKCDLIYRQRAKEGSQVLHRVGTSVADGFGVAPFDTAPPSAEKVPGPFVWTRRPFGGLINDIKRRFPLYKSDICDGLNSQTVAATIFLYFAAIAHNVTFGGLLGQKTNGLIGVPETLVAAALSGIVFALFSGQPLNVIAPTGPLLVFDELLYKFMERNDIEFLPARVWIGVWVVVIALIVVGFEGSIFTKHFSRFTMETFSALISVIFAYESLESLIHVYKDHPLSKPSMTDFEISLNNGTSPASGEDDAPLREPNTALLSTFLMFGTFYVAFQLKHLRYSNLFAPKVRITLSDFAVPISIMIMVGIDFGIGDVFTTKIKVPTGLEPTTPSLRGWIISPFGVWKPYNPWMPVITILPGALVFLLMFMTVEICEKIMLGRELQKGCGLHLDPLILAVTNLLCGVFGFPWVSVATLKALAHISALTVYSKNQPPGILPTVVKIRENRMSGLVMSIMIGLSIFMAPVLKRIPMPVLFGVFLYMGITSFIPTQLYDRLLLFLTPVDAHPQTIYVRRVPTWKIHMYTSIQILSLAALWCVKSVKQIALFFPLILILLVPIRRSLTLFYSESELEALDGEAAPPVIQAPPAKAPSEGREVAITK</sequence>
<evidence type="ECO:0000256" key="3">
    <source>
        <dbReference type="ARBA" id="ARBA00022448"/>
    </source>
</evidence>
<keyword evidence="8 11" id="KW-0406">Ion transport</keyword>
<comment type="caution">
    <text evidence="15">The sequence shown here is derived from an EMBL/GenBank/DDBJ whole genome shotgun (WGS) entry which is preliminary data.</text>
</comment>
<organism evidence="15 16">
    <name type="scientific">Folsomia candida</name>
    <name type="common">Springtail</name>
    <dbReference type="NCBI Taxonomy" id="158441"/>
    <lineage>
        <taxon>Eukaryota</taxon>
        <taxon>Metazoa</taxon>
        <taxon>Ecdysozoa</taxon>
        <taxon>Arthropoda</taxon>
        <taxon>Hexapoda</taxon>
        <taxon>Collembola</taxon>
        <taxon>Entomobryomorpha</taxon>
        <taxon>Isotomoidea</taxon>
        <taxon>Isotomidae</taxon>
        <taxon>Proisotominae</taxon>
        <taxon>Folsomia</taxon>
    </lineage>
</organism>
<dbReference type="GO" id="GO:0005886">
    <property type="term" value="C:plasma membrane"/>
    <property type="evidence" value="ECO:0007669"/>
    <property type="project" value="UniProtKB-SubCell"/>
</dbReference>
<dbReference type="InterPro" id="IPR013769">
    <property type="entry name" value="Band3_cytoplasmic_dom"/>
</dbReference>
<evidence type="ECO:0000256" key="10">
    <source>
        <dbReference type="ARBA" id="ARBA00049347"/>
    </source>
</evidence>
<feature type="transmembrane region" description="Helical" evidence="11">
    <location>
        <begin position="972"/>
        <end position="992"/>
    </location>
</feature>
<feature type="transmembrane region" description="Helical" evidence="11">
    <location>
        <begin position="759"/>
        <end position="780"/>
    </location>
</feature>
<reference evidence="15 16" key="1">
    <citation type="submission" date="2015-12" db="EMBL/GenBank/DDBJ databases">
        <title>The genome of Folsomia candida.</title>
        <authorList>
            <person name="Faddeeva A."/>
            <person name="Derks M.F."/>
            <person name="Anvar Y."/>
            <person name="Smit S."/>
            <person name="Van Straalen N."/>
            <person name="Roelofs D."/>
        </authorList>
    </citation>
    <scope>NUCLEOTIDE SEQUENCE [LARGE SCALE GENOMIC DNA]</scope>
    <source>
        <strain evidence="15 16">VU population</strain>
        <tissue evidence="15">Whole body</tissue>
    </source>
</reference>
<dbReference type="GO" id="GO:0008509">
    <property type="term" value="F:monoatomic anion transmembrane transporter activity"/>
    <property type="evidence" value="ECO:0007669"/>
    <property type="project" value="InterPro"/>
</dbReference>
<dbReference type="GO" id="GO:0051453">
    <property type="term" value="P:regulation of intracellular pH"/>
    <property type="evidence" value="ECO:0007669"/>
    <property type="project" value="TreeGrafter"/>
</dbReference>
<dbReference type="GO" id="GO:0015701">
    <property type="term" value="P:bicarbonate transport"/>
    <property type="evidence" value="ECO:0007669"/>
    <property type="project" value="TreeGrafter"/>
</dbReference>
<feature type="transmembrane region" description="Helical" evidence="11">
    <location>
        <begin position="787"/>
        <end position="807"/>
    </location>
</feature>
<evidence type="ECO:0000256" key="1">
    <source>
        <dbReference type="ARBA" id="ARBA00004651"/>
    </source>
</evidence>
<dbReference type="EMBL" id="LNIX01000049">
    <property type="protein sequence ID" value="OXA38019.1"/>
    <property type="molecule type" value="Genomic_DNA"/>
</dbReference>
<comment type="subcellular location">
    <subcellularLocation>
        <location evidence="1">Cell membrane</location>
        <topology evidence="1">Multi-pass membrane protein</topology>
    </subcellularLocation>
    <subcellularLocation>
        <location evidence="11">Membrane</location>
        <topology evidence="11">Multi-pass membrane protein</topology>
    </subcellularLocation>
</comment>
<keyword evidence="3 11" id="KW-0813">Transport</keyword>
<dbReference type="InterPro" id="IPR003020">
    <property type="entry name" value="HCO3_transpt_euk"/>
</dbReference>
<dbReference type="InterPro" id="IPR011531">
    <property type="entry name" value="HCO3_transpt-like_TM_dom"/>
</dbReference>
<dbReference type="Pfam" id="PF00955">
    <property type="entry name" value="HCO3_cotransp"/>
    <property type="match status" value="2"/>
</dbReference>
<comment type="similarity">
    <text evidence="2 11">Belongs to the anion exchanger (TC 2.A.31) family.</text>
</comment>
<feature type="domain" description="Bicarbonate transporter-like transmembrane" evidence="13">
    <location>
        <begin position="730"/>
        <end position="906"/>
    </location>
</feature>
<dbReference type="InterPro" id="IPR001717">
    <property type="entry name" value="Anion_exchange"/>
</dbReference>
<keyword evidence="16" id="KW-1185">Reference proteome</keyword>
<evidence type="ECO:0000256" key="11">
    <source>
        <dbReference type="RuleBase" id="RU362035"/>
    </source>
</evidence>
<keyword evidence="7 11" id="KW-1133">Transmembrane helix</keyword>
<evidence type="ECO:0000259" key="13">
    <source>
        <dbReference type="Pfam" id="PF00955"/>
    </source>
</evidence>
<dbReference type="OrthoDB" id="1735926at2759"/>
<gene>
    <name evidence="15" type="ORF">Fcan01_27208</name>
</gene>
<dbReference type="SUPFAM" id="SSF55804">
    <property type="entry name" value="Phoshotransferase/anion transport protein"/>
    <property type="match status" value="2"/>
</dbReference>
<dbReference type="Pfam" id="PF07565">
    <property type="entry name" value="Band_3_cyto"/>
    <property type="match status" value="1"/>
</dbReference>
<dbReference type="Gene3D" id="3.40.930.10">
    <property type="entry name" value="Mannitol-specific EII, Chain A"/>
    <property type="match status" value="1"/>
</dbReference>
<keyword evidence="5" id="KW-0039">Anion exchange</keyword>
<dbReference type="PRINTS" id="PR01231">
    <property type="entry name" value="HCO3TRNSPORT"/>
</dbReference>
<feature type="transmembrane region" description="Helical" evidence="11">
    <location>
        <begin position="935"/>
        <end position="952"/>
    </location>
</feature>
<evidence type="ECO:0000313" key="16">
    <source>
        <dbReference type="Proteomes" id="UP000198287"/>
    </source>
</evidence>
<proteinExistence type="inferred from homology"/>
<dbReference type="PANTHER" id="PTHR11453:SF47">
    <property type="entry name" value="ANION EXCHANGE PROTEIN"/>
    <property type="match status" value="1"/>
</dbReference>
<dbReference type="GO" id="GO:0005452">
    <property type="term" value="F:solute:inorganic anion antiporter activity"/>
    <property type="evidence" value="ECO:0007669"/>
    <property type="project" value="InterPro"/>
</dbReference>
<dbReference type="AlphaFoldDB" id="A0A226CYG2"/>
<comment type="catalytic activity">
    <reaction evidence="10">
        <text>hydrogencarbonate(in) + chloride(out) = hydrogencarbonate(out) + chloride(in)</text>
        <dbReference type="Rhea" id="RHEA:72363"/>
        <dbReference type="ChEBI" id="CHEBI:17544"/>
        <dbReference type="ChEBI" id="CHEBI:17996"/>
    </reaction>
</comment>
<dbReference type="InterPro" id="IPR016152">
    <property type="entry name" value="PTrfase/Anion_transptr"/>
</dbReference>
<feature type="transmembrane region" description="Helical" evidence="11">
    <location>
        <begin position="1026"/>
        <end position="1046"/>
    </location>
</feature>
<feature type="domain" description="Bicarbonate transporter-like transmembrane" evidence="13">
    <location>
        <begin position="929"/>
        <end position="1251"/>
    </location>
</feature>
<feature type="transmembrane region" description="Helical" evidence="11">
    <location>
        <begin position="877"/>
        <end position="897"/>
    </location>
</feature>
<accession>A0A226CYG2</accession>
<evidence type="ECO:0000256" key="6">
    <source>
        <dbReference type="ARBA" id="ARBA00022692"/>
    </source>
</evidence>
<feature type="compositionally biased region" description="Low complexity" evidence="12">
    <location>
        <begin position="263"/>
        <end position="277"/>
    </location>
</feature>
<dbReference type="PANTHER" id="PTHR11453">
    <property type="entry name" value="ANION EXCHANGE PROTEIN"/>
    <property type="match status" value="1"/>
</dbReference>
<keyword evidence="9 11" id="KW-0472">Membrane</keyword>
<evidence type="ECO:0000256" key="7">
    <source>
        <dbReference type="ARBA" id="ARBA00022989"/>
    </source>
</evidence>
<dbReference type="Proteomes" id="UP000198287">
    <property type="component" value="Unassembled WGS sequence"/>
</dbReference>
<evidence type="ECO:0000256" key="2">
    <source>
        <dbReference type="ARBA" id="ARBA00010993"/>
    </source>
</evidence>
<dbReference type="PRINTS" id="PR00165">
    <property type="entry name" value="ANIONEXCHNGR"/>
</dbReference>
<keyword evidence="4" id="KW-1003">Cell membrane</keyword>
<name>A0A226CYG2_FOLCA</name>
<feature type="region of interest" description="Disordered" evidence="12">
    <location>
        <begin position="250"/>
        <end position="277"/>
    </location>
</feature>
<evidence type="ECO:0000256" key="5">
    <source>
        <dbReference type="ARBA" id="ARBA00022681"/>
    </source>
</evidence>
<feature type="transmembrane region" description="Helical" evidence="11">
    <location>
        <begin position="1149"/>
        <end position="1168"/>
    </location>
</feature>
<feature type="domain" description="Band 3 cytoplasmic" evidence="14">
    <location>
        <begin position="376"/>
        <end position="662"/>
    </location>
</feature>
<feature type="transmembrane region" description="Helical" evidence="11">
    <location>
        <begin position="1123"/>
        <end position="1142"/>
    </location>
</feature>
<protein>
    <recommendedName>
        <fullName evidence="11">Anion exchange protein</fullName>
    </recommendedName>
</protein>
<keyword evidence="6 11" id="KW-0812">Transmembrane</keyword>
<feature type="transmembrane region" description="Helical" evidence="11">
    <location>
        <begin position="844"/>
        <end position="865"/>
    </location>
</feature>
<evidence type="ECO:0000256" key="4">
    <source>
        <dbReference type="ARBA" id="ARBA00022475"/>
    </source>
</evidence>
<dbReference type="FunFam" id="1.10.287.570:FF:000001">
    <property type="entry name" value="Anion exchange protein"/>
    <property type="match status" value="1"/>
</dbReference>
<evidence type="ECO:0000313" key="15">
    <source>
        <dbReference type="EMBL" id="OXA38019.1"/>
    </source>
</evidence>
<dbReference type="NCBIfam" id="TIGR00834">
    <property type="entry name" value="ae"/>
    <property type="match status" value="1"/>
</dbReference>
<evidence type="ECO:0000256" key="12">
    <source>
        <dbReference type="SAM" id="MobiDB-lite"/>
    </source>
</evidence>
<dbReference type="Gene3D" id="1.10.287.570">
    <property type="entry name" value="Helical hairpin bin"/>
    <property type="match status" value="1"/>
</dbReference>
<feature type="transmembrane region" description="Helical" evidence="11">
    <location>
        <begin position="1066"/>
        <end position="1086"/>
    </location>
</feature>